<evidence type="ECO:0000313" key="3">
    <source>
        <dbReference type="Proteomes" id="UP001469365"/>
    </source>
</evidence>
<evidence type="ECO:0008006" key="4">
    <source>
        <dbReference type="Google" id="ProtNLM"/>
    </source>
</evidence>
<proteinExistence type="predicted"/>
<feature type="region of interest" description="Disordered" evidence="1">
    <location>
        <begin position="36"/>
        <end position="94"/>
    </location>
</feature>
<dbReference type="EMBL" id="JBBPCC010000011">
    <property type="protein sequence ID" value="MEK8129838.1"/>
    <property type="molecule type" value="Genomic_DNA"/>
</dbReference>
<evidence type="ECO:0000313" key="2">
    <source>
        <dbReference type="EMBL" id="MEK8129838.1"/>
    </source>
</evidence>
<name>A0ABU9DQ01_9BACL</name>
<accession>A0ABU9DQ01</accession>
<protein>
    <recommendedName>
        <fullName evidence="4">LysM domain-containing protein</fullName>
    </recommendedName>
</protein>
<organism evidence="2 3">
    <name type="scientific">Paenibacillus filicis</name>
    <dbReference type="NCBI Taxonomy" id="669464"/>
    <lineage>
        <taxon>Bacteria</taxon>
        <taxon>Bacillati</taxon>
        <taxon>Bacillota</taxon>
        <taxon>Bacilli</taxon>
        <taxon>Bacillales</taxon>
        <taxon>Paenibacillaceae</taxon>
        <taxon>Paenibacillus</taxon>
    </lineage>
</organism>
<comment type="caution">
    <text evidence="2">The sequence shown here is derived from an EMBL/GenBank/DDBJ whole genome shotgun (WGS) entry which is preliminary data.</text>
</comment>
<reference evidence="2 3" key="1">
    <citation type="submission" date="2024-04" db="EMBL/GenBank/DDBJ databases">
        <title>draft genome sequnece of Paenibacillus filicis.</title>
        <authorList>
            <person name="Kim D.-U."/>
        </authorList>
    </citation>
    <scope>NUCLEOTIDE SEQUENCE [LARGE SCALE GENOMIC DNA]</scope>
    <source>
        <strain evidence="2 3">KACC14197</strain>
    </source>
</reference>
<dbReference type="RefSeq" id="WP_341416947.1">
    <property type="nucleotide sequence ID" value="NZ_JBBPCC010000011.1"/>
</dbReference>
<evidence type="ECO:0000256" key="1">
    <source>
        <dbReference type="SAM" id="MobiDB-lite"/>
    </source>
</evidence>
<dbReference type="Proteomes" id="UP001469365">
    <property type="component" value="Unassembled WGS sequence"/>
</dbReference>
<keyword evidence="3" id="KW-1185">Reference proteome</keyword>
<sequence length="266" mass="27968">MKKHTHASKVVISTLALTLLLGGGAFYGLNAPANAEDSAAVAPSTGSGSSSEQDGSAKSAPKSWFGKHSSKDQAGKEGPAGKGKHGEGQQPHQAGKAIIEEAAGILGISQDKLTASLQKQTLAEVAKEHGVSEADLVTKLKALRIARIDEAVASGKLTADQASRMKDNLDKHLTFLVQHNLKKLHKPHGRGVSHILPAPDKLAALLGITESELKAELKAGKSLTEIAAAQGIDKEQLVAKIKENLTPWVEKAVDRKHVKDSKPDQP</sequence>
<gene>
    <name evidence="2" type="ORF">WMW72_18195</name>
</gene>
<feature type="compositionally biased region" description="Polar residues" evidence="1">
    <location>
        <begin position="44"/>
        <end position="56"/>
    </location>
</feature>